<proteinExistence type="predicted"/>
<keyword evidence="3" id="KW-0547">Nucleotide-binding</keyword>
<dbReference type="InterPro" id="IPR036640">
    <property type="entry name" value="ABC1_TM_sf"/>
</dbReference>
<dbReference type="PANTHER" id="PTHR43394:SF1">
    <property type="entry name" value="ATP-BINDING CASSETTE SUB-FAMILY B MEMBER 10, MITOCHONDRIAL"/>
    <property type="match status" value="1"/>
</dbReference>
<dbReference type="GO" id="GO:0005886">
    <property type="term" value="C:plasma membrane"/>
    <property type="evidence" value="ECO:0007669"/>
    <property type="project" value="UniProtKB-SubCell"/>
</dbReference>
<dbReference type="EMBL" id="FNVG01000005">
    <property type="protein sequence ID" value="SEF94634.1"/>
    <property type="molecule type" value="Genomic_DNA"/>
</dbReference>
<keyword evidence="11" id="KW-1185">Reference proteome</keyword>
<feature type="transmembrane region" description="Helical" evidence="7">
    <location>
        <begin position="134"/>
        <end position="156"/>
    </location>
</feature>
<evidence type="ECO:0000256" key="3">
    <source>
        <dbReference type="ARBA" id="ARBA00022741"/>
    </source>
</evidence>
<dbReference type="Gene3D" id="1.20.1560.10">
    <property type="entry name" value="ABC transporter type 1, transmembrane domain"/>
    <property type="match status" value="1"/>
</dbReference>
<evidence type="ECO:0000313" key="11">
    <source>
        <dbReference type="Proteomes" id="UP000236721"/>
    </source>
</evidence>
<evidence type="ECO:0000256" key="6">
    <source>
        <dbReference type="ARBA" id="ARBA00023136"/>
    </source>
</evidence>
<keyword evidence="4 10" id="KW-0067">ATP-binding</keyword>
<dbReference type="AlphaFoldDB" id="A0A1H5W516"/>
<evidence type="ECO:0000259" key="9">
    <source>
        <dbReference type="PROSITE" id="PS50929"/>
    </source>
</evidence>
<dbReference type="Pfam" id="PF00005">
    <property type="entry name" value="ABC_tran"/>
    <property type="match status" value="1"/>
</dbReference>
<keyword evidence="2 7" id="KW-0812">Transmembrane</keyword>
<evidence type="ECO:0000256" key="2">
    <source>
        <dbReference type="ARBA" id="ARBA00022692"/>
    </source>
</evidence>
<dbReference type="GO" id="GO:0016887">
    <property type="term" value="F:ATP hydrolysis activity"/>
    <property type="evidence" value="ECO:0007669"/>
    <property type="project" value="InterPro"/>
</dbReference>
<dbReference type="GO" id="GO:0015421">
    <property type="term" value="F:ABC-type oligopeptide transporter activity"/>
    <property type="evidence" value="ECO:0007669"/>
    <property type="project" value="TreeGrafter"/>
</dbReference>
<evidence type="ECO:0000256" key="7">
    <source>
        <dbReference type="SAM" id="Phobius"/>
    </source>
</evidence>
<feature type="domain" description="ABC transmembrane type-1" evidence="9">
    <location>
        <begin position="134"/>
        <end position="413"/>
    </location>
</feature>
<comment type="subcellular location">
    <subcellularLocation>
        <location evidence="1">Cell membrane</location>
        <topology evidence="1">Multi-pass membrane protein</topology>
    </subcellularLocation>
</comment>
<feature type="transmembrane region" description="Helical" evidence="7">
    <location>
        <begin position="168"/>
        <end position="185"/>
    </location>
</feature>
<feature type="domain" description="ABC transporter" evidence="8">
    <location>
        <begin position="447"/>
        <end position="686"/>
    </location>
</feature>
<dbReference type="GO" id="GO:0005524">
    <property type="term" value="F:ATP binding"/>
    <property type="evidence" value="ECO:0007669"/>
    <property type="project" value="UniProtKB-KW"/>
</dbReference>
<dbReference type="Proteomes" id="UP000236721">
    <property type="component" value="Unassembled WGS sequence"/>
</dbReference>
<evidence type="ECO:0000256" key="4">
    <source>
        <dbReference type="ARBA" id="ARBA00022840"/>
    </source>
</evidence>
<sequence length="689" mass="76254">MNELERTALSSLRALDVSSNVDVFAHQWVDEYGLENLHDYISLLDRINVPYRIVDASNNLVNETFNVAVLVGDGKFDVVKQEHEGLEWLNNERTPTQFTHYDVALLLEDAPPDKPDPNWMGSRLAAYKSVIPRVALASFFSNLFALAIPFITMSIYDHVIGGDAAHELFGIAVGAALLFFMLWLLRVLRSQTLATVANRLSREISDALIKKLLTGSYHVCKSTPQQSQVSQLGFAERISSVLAGPLGNVLFDIPFVLIFLIAIAALGGWLVGVPILALLLYFLIARSSIKNSAIRANQSTVSGTNRQALIAELSTNLGFMRSSHVLNGWLTRFDKANYLAAKNGFRQSVHQAKYTSIYYAIGVISTLAVVGLGIELIFNDVMSAGGLIATMMLISRVTGPAQTLVNSALRLQQLGQTQMSINRALTLNTEESYRYQHQDLPKTAPRIELDQITLRYAKQTKPALSGISALIEPGEVVAITGPANSGKTSLIDTIASFQPVQNGVVNVNGINLSQYAPLLYRHWMFYQAAHPQVLLTNIRDWFSDRQQLDDAVINRAIEQAGGKEWLESLKHGLDTDLTAFWPATMHDLLSRYEARMLITAKAMAIEYPLYLMDNPVQDASPESIELFSSFLKQRRGKATIIFSSQDADLIKQADKVMVLNQGSVAYYGPLAEEEPNQTDNDTMEIVANE</sequence>
<dbReference type="Gene3D" id="3.40.50.300">
    <property type="entry name" value="P-loop containing nucleotide triphosphate hydrolases"/>
    <property type="match status" value="1"/>
</dbReference>
<name>A0A1H5W516_9VIBR</name>
<dbReference type="SUPFAM" id="SSF52540">
    <property type="entry name" value="P-loop containing nucleoside triphosphate hydrolases"/>
    <property type="match status" value="1"/>
</dbReference>
<feature type="transmembrane region" description="Helical" evidence="7">
    <location>
        <begin position="255"/>
        <end position="284"/>
    </location>
</feature>
<dbReference type="OrthoDB" id="9782586at2"/>
<accession>A0A1H5W516</accession>
<dbReference type="InterPro" id="IPR003593">
    <property type="entry name" value="AAA+_ATPase"/>
</dbReference>
<evidence type="ECO:0000256" key="1">
    <source>
        <dbReference type="ARBA" id="ARBA00004651"/>
    </source>
</evidence>
<protein>
    <submittedName>
        <fullName evidence="10">ATP-binding cassette, subfamily C</fullName>
    </submittedName>
</protein>
<feature type="transmembrane region" description="Helical" evidence="7">
    <location>
        <begin position="356"/>
        <end position="378"/>
    </location>
</feature>
<dbReference type="PROSITE" id="PS50893">
    <property type="entry name" value="ABC_TRANSPORTER_2"/>
    <property type="match status" value="1"/>
</dbReference>
<evidence type="ECO:0000259" key="8">
    <source>
        <dbReference type="PROSITE" id="PS50893"/>
    </source>
</evidence>
<dbReference type="InterPro" id="IPR039421">
    <property type="entry name" value="Type_1_exporter"/>
</dbReference>
<dbReference type="InterPro" id="IPR003439">
    <property type="entry name" value="ABC_transporter-like_ATP-bd"/>
</dbReference>
<dbReference type="Pfam" id="PF00664">
    <property type="entry name" value="ABC_membrane"/>
    <property type="match status" value="1"/>
</dbReference>
<dbReference type="SMART" id="SM00382">
    <property type="entry name" value="AAA"/>
    <property type="match status" value="1"/>
</dbReference>
<keyword evidence="5 7" id="KW-1133">Transmembrane helix</keyword>
<evidence type="ECO:0000256" key="5">
    <source>
        <dbReference type="ARBA" id="ARBA00022989"/>
    </source>
</evidence>
<evidence type="ECO:0000313" key="10">
    <source>
        <dbReference type="EMBL" id="SEF94634.1"/>
    </source>
</evidence>
<keyword evidence="6 7" id="KW-0472">Membrane</keyword>
<gene>
    <name evidence="10" type="ORF">SAMN04488244_105137</name>
</gene>
<organism evidence="10 11">
    <name type="scientific">Vibrio hangzhouensis</name>
    <dbReference type="NCBI Taxonomy" id="462991"/>
    <lineage>
        <taxon>Bacteria</taxon>
        <taxon>Pseudomonadati</taxon>
        <taxon>Pseudomonadota</taxon>
        <taxon>Gammaproteobacteria</taxon>
        <taxon>Vibrionales</taxon>
        <taxon>Vibrionaceae</taxon>
        <taxon>Vibrio</taxon>
    </lineage>
</organism>
<reference evidence="11" key="1">
    <citation type="submission" date="2016-10" db="EMBL/GenBank/DDBJ databases">
        <authorList>
            <person name="Varghese N."/>
            <person name="Submissions S."/>
        </authorList>
    </citation>
    <scope>NUCLEOTIDE SEQUENCE [LARGE SCALE GENOMIC DNA]</scope>
    <source>
        <strain evidence="11">CGMCC 1.7062</strain>
    </source>
</reference>
<dbReference type="InterPro" id="IPR027417">
    <property type="entry name" value="P-loop_NTPase"/>
</dbReference>
<dbReference type="PROSITE" id="PS50929">
    <property type="entry name" value="ABC_TM1F"/>
    <property type="match status" value="1"/>
</dbReference>
<dbReference type="SUPFAM" id="SSF90123">
    <property type="entry name" value="ABC transporter transmembrane region"/>
    <property type="match status" value="1"/>
</dbReference>
<dbReference type="RefSeq" id="WP_103879642.1">
    <property type="nucleotide sequence ID" value="NZ_FNVG01000005.1"/>
</dbReference>
<dbReference type="InterPro" id="IPR011527">
    <property type="entry name" value="ABC1_TM_dom"/>
</dbReference>
<dbReference type="PANTHER" id="PTHR43394">
    <property type="entry name" value="ATP-DEPENDENT PERMEASE MDL1, MITOCHONDRIAL"/>
    <property type="match status" value="1"/>
</dbReference>